<proteinExistence type="predicted"/>
<reference evidence="2 3" key="1">
    <citation type="submission" date="2016-10" db="EMBL/GenBank/DDBJ databases">
        <authorList>
            <person name="de Groot N.N."/>
        </authorList>
    </citation>
    <scope>NUCLEOTIDE SEQUENCE [LARGE SCALE GENOMIC DNA]</scope>
    <source>
        <strain evidence="3">P4-7,KCTC 19426,CECT 7604</strain>
    </source>
</reference>
<dbReference type="InterPro" id="IPR036390">
    <property type="entry name" value="WH_DNA-bd_sf"/>
</dbReference>
<name>A0A1H0QBW2_9ACTN</name>
<sequence>MYSPAMSVSKALLGLLEVGPSHGYDLKRAHDDLFSPGRPLAYGQVYSTLARLLKNGLVTVEGHEAGDGPDRKRYAITDSGITDVDTWLATPESPQEYLQNTLYTKVVLALMSHRSAGQILDQQRQEHLRTMREFNRRKQSGDLADQLICDHALFHLEADLKWLDVTASRLDELTERVGK</sequence>
<dbReference type="InterPro" id="IPR005149">
    <property type="entry name" value="Tscrpt_reg_PadR_N"/>
</dbReference>
<dbReference type="PANTHER" id="PTHR43252:SF6">
    <property type="entry name" value="NEGATIVE TRANSCRIPTION REGULATOR PADR"/>
    <property type="match status" value="1"/>
</dbReference>
<dbReference type="PANTHER" id="PTHR43252">
    <property type="entry name" value="TRANSCRIPTIONAL REGULATOR YQJI"/>
    <property type="match status" value="1"/>
</dbReference>
<dbReference type="Gene3D" id="1.10.10.10">
    <property type="entry name" value="Winged helix-like DNA-binding domain superfamily/Winged helix DNA-binding domain"/>
    <property type="match status" value="1"/>
</dbReference>
<dbReference type="STRING" id="1090615.SAMN04515671_3047"/>
<organism evidence="2 3">
    <name type="scientific">Nakamurella panacisegetis</name>
    <dbReference type="NCBI Taxonomy" id="1090615"/>
    <lineage>
        <taxon>Bacteria</taxon>
        <taxon>Bacillati</taxon>
        <taxon>Actinomycetota</taxon>
        <taxon>Actinomycetes</taxon>
        <taxon>Nakamurellales</taxon>
        <taxon>Nakamurellaceae</taxon>
        <taxon>Nakamurella</taxon>
    </lineage>
</organism>
<protein>
    <submittedName>
        <fullName evidence="2">Transcriptional regulator PadR-like family protein</fullName>
    </submittedName>
</protein>
<evidence type="ECO:0000259" key="1">
    <source>
        <dbReference type="Pfam" id="PF03551"/>
    </source>
</evidence>
<dbReference type="Pfam" id="PF03551">
    <property type="entry name" value="PadR"/>
    <property type="match status" value="1"/>
</dbReference>
<dbReference type="EMBL" id="LT629710">
    <property type="protein sequence ID" value="SDP14851.1"/>
    <property type="molecule type" value="Genomic_DNA"/>
</dbReference>
<dbReference type="Proteomes" id="UP000198741">
    <property type="component" value="Chromosome I"/>
</dbReference>
<dbReference type="InterPro" id="IPR036388">
    <property type="entry name" value="WH-like_DNA-bd_sf"/>
</dbReference>
<keyword evidence="3" id="KW-1185">Reference proteome</keyword>
<accession>A0A1H0QBW2</accession>
<gene>
    <name evidence="2" type="ORF">SAMN04515671_3047</name>
</gene>
<dbReference type="SUPFAM" id="SSF46785">
    <property type="entry name" value="Winged helix' DNA-binding domain"/>
    <property type="match status" value="1"/>
</dbReference>
<dbReference type="AlphaFoldDB" id="A0A1H0QBW2"/>
<feature type="domain" description="Transcription regulator PadR N-terminal" evidence="1">
    <location>
        <begin position="12"/>
        <end position="80"/>
    </location>
</feature>
<evidence type="ECO:0000313" key="2">
    <source>
        <dbReference type="EMBL" id="SDP14851.1"/>
    </source>
</evidence>
<evidence type="ECO:0000313" key="3">
    <source>
        <dbReference type="Proteomes" id="UP000198741"/>
    </source>
</evidence>